<protein>
    <submittedName>
        <fullName evidence="2">Uncharacterized protein</fullName>
    </submittedName>
</protein>
<keyword evidence="1" id="KW-1133">Transmembrane helix</keyword>
<keyword evidence="3" id="KW-1185">Reference proteome</keyword>
<organism evidence="2 3">
    <name type="scientific">Reticulomyxa filosa</name>
    <dbReference type="NCBI Taxonomy" id="46433"/>
    <lineage>
        <taxon>Eukaryota</taxon>
        <taxon>Sar</taxon>
        <taxon>Rhizaria</taxon>
        <taxon>Retaria</taxon>
        <taxon>Foraminifera</taxon>
        <taxon>Monothalamids</taxon>
        <taxon>Reticulomyxidae</taxon>
        <taxon>Reticulomyxa</taxon>
    </lineage>
</organism>
<dbReference type="AlphaFoldDB" id="X6LJN4"/>
<evidence type="ECO:0000313" key="3">
    <source>
        <dbReference type="Proteomes" id="UP000023152"/>
    </source>
</evidence>
<proteinExistence type="predicted"/>
<keyword evidence="1" id="KW-0472">Membrane</keyword>
<evidence type="ECO:0000313" key="2">
    <source>
        <dbReference type="EMBL" id="ETO01581.1"/>
    </source>
</evidence>
<accession>X6LJN4</accession>
<dbReference type="EMBL" id="ASPP01037908">
    <property type="protein sequence ID" value="ETO01581.1"/>
    <property type="molecule type" value="Genomic_DNA"/>
</dbReference>
<comment type="caution">
    <text evidence="2">The sequence shown here is derived from an EMBL/GenBank/DDBJ whole genome shotgun (WGS) entry which is preliminary data.</text>
</comment>
<name>X6LJN4_RETFI</name>
<evidence type="ECO:0000256" key="1">
    <source>
        <dbReference type="SAM" id="Phobius"/>
    </source>
</evidence>
<reference evidence="2 3" key="1">
    <citation type="journal article" date="2013" name="Curr. Biol.">
        <title>The Genome of the Foraminiferan Reticulomyxa filosa.</title>
        <authorList>
            <person name="Glockner G."/>
            <person name="Hulsmann N."/>
            <person name="Schleicher M."/>
            <person name="Noegel A.A."/>
            <person name="Eichinger L."/>
            <person name="Gallinger C."/>
            <person name="Pawlowski J."/>
            <person name="Sierra R."/>
            <person name="Euteneuer U."/>
            <person name="Pillet L."/>
            <person name="Moustafa A."/>
            <person name="Platzer M."/>
            <person name="Groth M."/>
            <person name="Szafranski K."/>
            <person name="Schliwa M."/>
        </authorList>
    </citation>
    <scope>NUCLEOTIDE SEQUENCE [LARGE SCALE GENOMIC DNA]</scope>
</reference>
<sequence>MKIAFNVQETWQNNLGTMQLNILSIGKYAEPVCEVLLKKYVHRDNYIWQKKNSKDIVPTKLQCRVLKIICLYPIATFCIGYYGLSEYHYVILQHKRVTCLCALYSNNLKVQETVTFVGMTIFQFSTYCTVLVKLRLSCNGYGQRIKKKKKKKKAMQRPCKRKRRTKQKLKGLLKEKRKSILEMSKIFDIEYLKDWRIDPSEPFDYNKHKWTYLQLVMVSIEETYHCDDEHDMSVCTYTYAYVYIFLKMICTFFKFRTKQKKKKKNLYVYIVNMYTYQHIFMYITK</sequence>
<dbReference type="Proteomes" id="UP000023152">
    <property type="component" value="Unassembled WGS sequence"/>
</dbReference>
<keyword evidence="1" id="KW-0812">Transmembrane</keyword>
<gene>
    <name evidence="2" type="ORF">RFI_35859</name>
</gene>
<feature type="transmembrane region" description="Helical" evidence="1">
    <location>
        <begin position="266"/>
        <end position="283"/>
    </location>
</feature>